<keyword evidence="6 15" id="KW-0547">Nucleotide-binding</keyword>
<dbReference type="InterPro" id="IPR001245">
    <property type="entry name" value="Ser-Thr/Tyr_kinase_cat_dom"/>
</dbReference>
<comment type="subcellular location">
    <subcellularLocation>
        <location evidence="1">Membrane</location>
        <topology evidence="1">Single-pass type I membrane protein</topology>
    </subcellularLocation>
</comment>
<feature type="binding site" evidence="16">
    <location>
        <position position="191"/>
    </location>
    <ligand>
        <name>Mg(2+)</name>
        <dbReference type="ChEBI" id="CHEBI:18420"/>
    </ligand>
</feature>
<evidence type="ECO:0000256" key="11">
    <source>
        <dbReference type="ARBA" id="ARBA00023137"/>
    </source>
</evidence>
<dbReference type="Gene3D" id="1.10.510.10">
    <property type="entry name" value="Transferase(Phosphotransferase) domain 1"/>
    <property type="match status" value="1"/>
</dbReference>
<feature type="active site" description="Proton acceptor" evidence="14">
    <location>
        <position position="186"/>
    </location>
</feature>
<keyword evidence="12" id="KW-0325">Glycoprotein</keyword>
<accession>A0A2B4RKQ2</accession>
<keyword evidence="16" id="KW-0479">Metal-binding</keyword>
<sequence>MNPRLLIQKENANEEQRREFLEEIELMKQVGKHQNVLSFLGCWTTTKPFLLMIEYVAHGDLLQWLRRKRVQINSSTISEPGGTSFYAESRNLRSAAEEVSDVSDENKLEACNSVPSPDDTLQPTEAETPQVVSFTELPGADVLTEKKDEECSDDCESFVPADLLSLAWQIAKGMAYLSGKGLVHRDLAARNILVGHGKRLKIADFGLMREMYHELYEVKKHSKLPVKWMAPESLYKQIFTSKSDVWSYGVVMWEIATVGGSPYPLLTNRELMRRLKTGYRMEKPDFCSDQVYSLTLDCWKQNQDERPSFQEMVGRLEELMHQEVEYFDFNQVDESKDYYQVQDSEAEDSEDENDDVKL</sequence>
<evidence type="ECO:0000256" key="14">
    <source>
        <dbReference type="PIRSR" id="PIRSR000615-1"/>
    </source>
</evidence>
<evidence type="ECO:0000259" key="18">
    <source>
        <dbReference type="PROSITE" id="PS50011"/>
    </source>
</evidence>
<evidence type="ECO:0000256" key="3">
    <source>
        <dbReference type="ARBA" id="ARBA00022679"/>
    </source>
</evidence>
<dbReference type="AlphaFoldDB" id="A0A2B4RKQ2"/>
<dbReference type="InterPro" id="IPR008266">
    <property type="entry name" value="Tyr_kinase_AS"/>
</dbReference>
<keyword evidence="11" id="KW-0829">Tyrosine-protein kinase</keyword>
<dbReference type="EC" id="2.7.10.1" evidence="2"/>
<keyword evidence="20" id="KW-1185">Reference proteome</keyword>
<evidence type="ECO:0000256" key="8">
    <source>
        <dbReference type="ARBA" id="ARBA00022840"/>
    </source>
</evidence>
<dbReference type="PROSITE" id="PS00109">
    <property type="entry name" value="PROTEIN_KINASE_TYR"/>
    <property type="match status" value="1"/>
</dbReference>
<evidence type="ECO:0000256" key="5">
    <source>
        <dbReference type="ARBA" id="ARBA00022729"/>
    </source>
</evidence>
<dbReference type="Pfam" id="PF07714">
    <property type="entry name" value="PK_Tyr_Ser-Thr"/>
    <property type="match status" value="1"/>
</dbReference>
<feature type="compositionally biased region" description="Acidic residues" evidence="17">
    <location>
        <begin position="344"/>
        <end position="358"/>
    </location>
</feature>
<dbReference type="GO" id="GO:0043235">
    <property type="term" value="C:receptor complex"/>
    <property type="evidence" value="ECO:0007669"/>
    <property type="project" value="TreeGrafter"/>
</dbReference>
<evidence type="ECO:0000256" key="1">
    <source>
        <dbReference type="ARBA" id="ARBA00004479"/>
    </source>
</evidence>
<evidence type="ECO:0000256" key="15">
    <source>
        <dbReference type="PIRSR" id="PIRSR000615-2"/>
    </source>
</evidence>
<evidence type="ECO:0000256" key="16">
    <source>
        <dbReference type="PIRSR" id="PIRSR000615-3"/>
    </source>
</evidence>
<comment type="caution">
    <text evidence="19">The sequence shown here is derived from an EMBL/GenBank/DDBJ whole genome shotgun (WGS) entry which is preliminary data.</text>
</comment>
<dbReference type="FunFam" id="1.10.510.10:FF:000190">
    <property type="entry name" value="Proto-oncogene tyrosine-protein kinase receptor Ret"/>
    <property type="match status" value="1"/>
</dbReference>
<dbReference type="InterPro" id="IPR050122">
    <property type="entry name" value="RTK"/>
</dbReference>
<reference evidence="20" key="1">
    <citation type="journal article" date="2017" name="bioRxiv">
        <title>Comparative analysis of the genomes of Stylophora pistillata and Acropora digitifera provides evidence for extensive differences between species of corals.</title>
        <authorList>
            <person name="Voolstra C.R."/>
            <person name="Li Y."/>
            <person name="Liew Y.J."/>
            <person name="Baumgarten S."/>
            <person name="Zoccola D."/>
            <person name="Flot J.-F."/>
            <person name="Tambutte S."/>
            <person name="Allemand D."/>
            <person name="Aranda M."/>
        </authorList>
    </citation>
    <scope>NUCLEOTIDE SEQUENCE [LARGE SCALE GENOMIC DNA]</scope>
</reference>
<dbReference type="InterPro" id="IPR011009">
    <property type="entry name" value="Kinase-like_dom_sf"/>
</dbReference>
<dbReference type="STRING" id="50429.A0A2B4RKQ2"/>
<evidence type="ECO:0000256" key="7">
    <source>
        <dbReference type="ARBA" id="ARBA00022777"/>
    </source>
</evidence>
<organism evidence="19 20">
    <name type="scientific">Stylophora pistillata</name>
    <name type="common">Smooth cauliflower coral</name>
    <dbReference type="NCBI Taxonomy" id="50429"/>
    <lineage>
        <taxon>Eukaryota</taxon>
        <taxon>Metazoa</taxon>
        <taxon>Cnidaria</taxon>
        <taxon>Anthozoa</taxon>
        <taxon>Hexacorallia</taxon>
        <taxon>Scleractinia</taxon>
        <taxon>Astrocoeniina</taxon>
        <taxon>Pocilloporidae</taxon>
        <taxon>Stylophora</taxon>
    </lineage>
</organism>
<dbReference type="SUPFAM" id="SSF56112">
    <property type="entry name" value="Protein kinase-like (PK-like)"/>
    <property type="match status" value="1"/>
</dbReference>
<dbReference type="PANTHER" id="PTHR24416:SF583">
    <property type="entry name" value="RECEPTOR PROTEIN-TYROSINE KINASE"/>
    <property type="match status" value="1"/>
</dbReference>
<dbReference type="Gene3D" id="3.30.200.20">
    <property type="entry name" value="Phosphorylase Kinase, domain 1"/>
    <property type="match status" value="1"/>
</dbReference>
<dbReference type="CDD" id="cd00192">
    <property type="entry name" value="PTKc"/>
    <property type="match status" value="1"/>
</dbReference>
<feature type="domain" description="Protein kinase" evidence="18">
    <location>
        <begin position="1"/>
        <end position="324"/>
    </location>
</feature>
<gene>
    <name evidence="19" type="primary">pdgfra</name>
    <name evidence="19" type="ORF">AWC38_SpisGene18620</name>
</gene>
<dbReference type="PROSITE" id="PS50011">
    <property type="entry name" value="PROTEIN_KINASE_DOM"/>
    <property type="match status" value="1"/>
</dbReference>
<keyword evidence="19" id="KW-0675">Receptor</keyword>
<dbReference type="EMBL" id="LSMT01000499">
    <property type="protein sequence ID" value="PFX17070.1"/>
    <property type="molecule type" value="Genomic_DNA"/>
</dbReference>
<keyword evidence="5" id="KW-0732">Signal</keyword>
<feature type="binding site" evidence="15">
    <location>
        <begin position="54"/>
        <end position="60"/>
    </location>
    <ligand>
        <name>ATP</name>
        <dbReference type="ChEBI" id="CHEBI:30616"/>
    </ligand>
</feature>
<keyword evidence="4" id="KW-0812">Transmembrane</keyword>
<evidence type="ECO:0000256" key="10">
    <source>
        <dbReference type="ARBA" id="ARBA00023136"/>
    </source>
</evidence>
<dbReference type="Proteomes" id="UP000225706">
    <property type="component" value="Unassembled WGS sequence"/>
</dbReference>
<comment type="catalytic activity">
    <reaction evidence="13">
        <text>L-tyrosyl-[protein] + ATP = O-phospho-L-tyrosyl-[protein] + ADP + H(+)</text>
        <dbReference type="Rhea" id="RHEA:10596"/>
        <dbReference type="Rhea" id="RHEA-COMP:10136"/>
        <dbReference type="Rhea" id="RHEA-COMP:20101"/>
        <dbReference type="ChEBI" id="CHEBI:15378"/>
        <dbReference type="ChEBI" id="CHEBI:30616"/>
        <dbReference type="ChEBI" id="CHEBI:46858"/>
        <dbReference type="ChEBI" id="CHEBI:61978"/>
        <dbReference type="ChEBI" id="CHEBI:456216"/>
        <dbReference type="EC" id="2.7.10.1"/>
    </reaction>
</comment>
<dbReference type="OrthoDB" id="5975131at2759"/>
<evidence type="ECO:0000256" key="13">
    <source>
        <dbReference type="ARBA" id="ARBA00051243"/>
    </source>
</evidence>
<feature type="binding site" evidence="16">
    <location>
        <position position="204"/>
    </location>
    <ligand>
        <name>Mg(2+)</name>
        <dbReference type="ChEBI" id="CHEBI:18420"/>
    </ligand>
</feature>
<proteinExistence type="predicted"/>
<keyword evidence="3" id="KW-0808">Transferase</keyword>
<evidence type="ECO:0000256" key="6">
    <source>
        <dbReference type="ARBA" id="ARBA00022741"/>
    </source>
</evidence>
<keyword evidence="10" id="KW-0472">Membrane</keyword>
<evidence type="ECO:0000256" key="9">
    <source>
        <dbReference type="ARBA" id="ARBA00022989"/>
    </source>
</evidence>
<protein>
    <recommendedName>
        <fullName evidence="2">receptor protein-tyrosine kinase</fullName>
        <ecNumber evidence="2">2.7.10.1</ecNumber>
    </recommendedName>
</protein>
<dbReference type="SMART" id="SM00219">
    <property type="entry name" value="TyrKc"/>
    <property type="match status" value="1"/>
</dbReference>
<dbReference type="GO" id="GO:0005886">
    <property type="term" value="C:plasma membrane"/>
    <property type="evidence" value="ECO:0007669"/>
    <property type="project" value="TreeGrafter"/>
</dbReference>
<name>A0A2B4RKQ2_STYPI</name>
<keyword evidence="7" id="KW-0418">Kinase</keyword>
<feature type="region of interest" description="Disordered" evidence="17">
    <location>
        <begin position="338"/>
        <end position="358"/>
    </location>
</feature>
<evidence type="ECO:0000313" key="20">
    <source>
        <dbReference type="Proteomes" id="UP000225706"/>
    </source>
</evidence>
<keyword evidence="8 15" id="KW-0067">ATP-binding</keyword>
<keyword evidence="9" id="KW-1133">Transmembrane helix</keyword>
<dbReference type="InterPro" id="IPR020635">
    <property type="entry name" value="Tyr_kinase_cat_dom"/>
</dbReference>
<evidence type="ECO:0000313" key="19">
    <source>
        <dbReference type="EMBL" id="PFX17070.1"/>
    </source>
</evidence>
<dbReference type="GO" id="GO:0046872">
    <property type="term" value="F:metal ion binding"/>
    <property type="evidence" value="ECO:0007669"/>
    <property type="project" value="UniProtKB-KW"/>
</dbReference>
<dbReference type="GO" id="GO:0004714">
    <property type="term" value="F:transmembrane receptor protein tyrosine kinase activity"/>
    <property type="evidence" value="ECO:0007669"/>
    <property type="project" value="UniProtKB-EC"/>
</dbReference>
<dbReference type="PIRSF" id="PIRSF000615">
    <property type="entry name" value="TyrPK_CSF1-R"/>
    <property type="match status" value="1"/>
</dbReference>
<dbReference type="InterPro" id="IPR000719">
    <property type="entry name" value="Prot_kinase_dom"/>
</dbReference>
<dbReference type="GO" id="GO:0007169">
    <property type="term" value="P:cell surface receptor protein tyrosine kinase signaling pathway"/>
    <property type="evidence" value="ECO:0007669"/>
    <property type="project" value="TreeGrafter"/>
</dbReference>
<dbReference type="GO" id="GO:0005524">
    <property type="term" value="F:ATP binding"/>
    <property type="evidence" value="ECO:0007669"/>
    <property type="project" value="UniProtKB-KW"/>
</dbReference>
<evidence type="ECO:0000256" key="4">
    <source>
        <dbReference type="ARBA" id="ARBA00022692"/>
    </source>
</evidence>
<dbReference type="PANTHER" id="PTHR24416">
    <property type="entry name" value="TYROSINE-PROTEIN KINASE RECEPTOR"/>
    <property type="match status" value="1"/>
</dbReference>
<evidence type="ECO:0000256" key="2">
    <source>
        <dbReference type="ARBA" id="ARBA00011902"/>
    </source>
</evidence>
<keyword evidence="16" id="KW-0460">Magnesium</keyword>
<evidence type="ECO:0000256" key="17">
    <source>
        <dbReference type="SAM" id="MobiDB-lite"/>
    </source>
</evidence>
<evidence type="ECO:0000256" key="12">
    <source>
        <dbReference type="ARBA" id="ARBA00023180"/>
    </source>
</evidence>
<feature type="binding site" evidence="15">
    <location>
        <position position="190"/>
    </location>
    <ligand>
        <name>ATP</name>
        <dbReference type="ChEBI" id="CHEBI:30616"/>
    </ligand>
</feature>